<dbReference type="AlphaFoldDB" id="A0A1D7TNL6"/>
<evidence type="ECO:0000313" key="3">
    <source>
        <dbReference type="Proteomes" id="UP000094609"/>
    </source>
</evidence>
<organism evidence="2 3">
    <name type="scientific">Sulfurospirillum halorespirans DSM 13726</name>
    <dbReference type="NCBI Taxonomy" id="1193502"/>
    <lineage>
        <taxon>Bacteria</taxon>
        <taxon>Pseudomonadati</taxon>
        <taxon>Campylobacterota</taxon>
        <taxon>Epsilonproteobacteria</taxon>
        <taxon>Campylobacterales</taxon>
        <taxon>Sulfurospirillaceae</taxon>
        <taxon>Sulfurospirillum</taxon>
    </lineage>
</organism>
<gene>
    <name evidence="2" type="ORF">SHALO_2838</name>
</gene>
<accession>A0A1D7TNL6</accession>
<feature type="transmembrane region" description="Helical" evidence="1">
    <location>
        <begin position="16"/>
        <end position="38"/>
    </location>
</feature>
<protein>
    <submittedName>
        <fullName evidence="2">Uncharacterized protein</fullName>
    </submittedName>
</protein>
<keyword evidence="1" id="KW-0472">Membrane</keyword>
<evidence type="ECO:0000313" key="2">
    <source>
        <dbReference type="EMBL" id="AOO66591.1"/>
    </source>
</evidence>
<evidence type="ECO:0000256" key="1">
    <source>
        <dbReference type="SAM" id="Phobius"/>
    </source>
</evidence>
<keyword evidence="1" id="KW-1133">Transmembrane helix</keyword>
<keyword evidence="3" id="KW-1185">Reference proteome</keyword>
<keyword evidence="1" id="KW-0812">Transmembrane</keyword>
<proteinExistence type="predicted"/>
<reference evidence="3" key="1">
    <citation type="submission" date="2016-08" db="EMBL/GenBank/DDBJ databases">
        <title>Complete genome sequence of the organohalide-respiring Epsilonproteobacterium Sulfurospirillum halorespirans.</title>
        <authorList>
            <person name="Goris T."/>
            <person name="Zimmermann J."/>
            <person name="Schenz B."/>
            <person name="Lemos M."/>
            <person name="Hackermueller J."/>
            <person name="Diekert G."/>
        </authorList>
    </citation>
    <scope>NUCLEOTIDE SEQUENCE [LARGE SCALE GENOMIC DNA]</scope>
    <source>
        <strain>DSM 13726</strain>
        <strain evidence="3">PCE-M2</strain>
    </source>
</reference>
<dbReference type="EMBL" id="CP017111">
    <property type="protein sequence ID" value="AOO66591.1"/>
    <property type="molecule type" value="Genomic_DNA"/>
</dbReference>
<name>A0A1D7TNL6_9BACT</name>
<sequence>MLIIAIVRHKNLIESLALSITLLIVMGVFFLTIVLFLLSMKFLLRRYSQLEIFEEKIIINNTTTCLISDIEFVPMPSFLSKSSRWFELKEKNSDQVIAHFVYRFYNTYFFKHSPEIVKKIIQNDHSLELNTLLQMIKQDTEECVRIQNRNEDIRTLTILLFLVLIFLTCQIYFTNFFHM</sequence>
<dbReference type="KEGG" id="shal:SHALO_2838"/>
<dbReference type="Proteomes" id="UP000094609">
    <property type="component" value="Chromosome"/>
</dbReference>
<feature type="transmembrane region" description="Helical" evidence="1">
    <location>
        <begin position="155"/>
        <end position="173"/>
    </location>
</feature>